<feature type="region of interest" description="Disordered" evidence="2">
    <location>
        <begin position="126"/>
        <end position="145"/>
    </location>
</feature>
<comment type="caution">
    <text evidence="1">Lacks conserved residue(s) required for the propagation of feature annotation.</text>
</comment>
<evidence type="ECO:0000259" key="3">
    <source>
        <dbReference type="PROSITE" id="PS50110"/>
    </source>
</evidence>
<evidence type="ECO:0000259" key="5">
    <source>
        <dbReference type="PROSITE" id="PS50887"/>
    </source>
</evidence>
<dbReference type="SUPFAM" id="SSF52172">
    <property type="entry name" value="CheY-like"/>
    <property type="match status" value="1"/>
</dbReference>
<feature type="domain" description="Response regulatory" evidence="3">
    <location>
        <begin position="9"/>
        <end position="122"/>
    </location>
</feature>
<dbReference type="GO" id="GO:0071111">
    <property type="term" value="F:cyclic-guanylate-specific phosphodiesterase activity"/>
    <property type="evidence" value="ECO:0007669"/>
    <property type="project" value="InterPro"/>
</dbReference>
<dbReference type="Pfam" id="PF00989">
    <property type="entry name" value="PAS"/>
    <property type="match status" value="1"/>
</dbReference>
<dbReference type="NCBIfam" id="TIGR00254">
    <property type="entry name" value="GGDEF"/>
    <property type="match status" value="1"/>
</dbReference>
<dbReference type="SMART" id="SM00052">
    <property type="entry name" value="EAL"/>
    <property type="match status" value="1"/>
</dbReference>
<dbReference type="InterPro" id="IPR035965">
    <property type="entry name" value="PAS-like_dom_sf"/>
</dbReference>
<comment type="caution">
    <text evidence="6">The sequence shown here is derived from an EMBL/GenBank/DDBJ whole genome shotgun (WGS) entry which is preliminary data.</text>
</comment>
<dbReference type="AlphaFoldDB" id="A0A7X0JRZ3"/>
<reference evidence="6 7" key="1">
    <citation type="submission" date="2020-08" db="EMBL/GenBank/DDBJ databases">
        <title>Genomic Encyclopedia of Type Strains, Phase IV (KMG-IV): sequencing the most valuable type-strain genomes for metagenomic binning, comparative biology and taxonomic classification.</title>
        <authorList>
            <person name="Goeker M."/>
        </authorList>
    </citation>
    <scope>NUCLEOTIDE SEQUENCE [LARGE SCALE GENOMIC DNA]</scope>
    <source>
        <strain evidence="6 7">DSM 22368</strain>
    </source>
</reference>
<dbReference type="Gene3D" id="3.30.70.270">
    <property type="match status" value="1"/>
</dbReference>
<sequence length="689" mass="77310">MMISDQTLRLLILNDSESEAERLISMLHNAGKNVRAQLVTAETMEAQLQEQNWELLIAEDSAADVDHCIQAIRRHNKDVPVILQSDREGSHIAVEGMKRGASDVVQLDQDQHLLLVIDREVENRRQRQQRIQSDKKRREAEQRAHELLDSSRDGIAFIQDGLCLYVNKSFAELLKYQDAEEVECTPVIDLVEESQQAEVKSFLQEFTLQGGELEQQQYKLRCVCSDDSIQELLVSLNHGRFEEEPCIELRTQSNVQDQDMVEEMQKMKQLDHGTGLYNRQYMSKHLNQLLNTEAPKAFVMLIEIDNFFEQVQPKVGLSASDDVLKQIAELILPCLGEKDILTRFADDAFMVLSHLPTMDAVQKCCESILKSCGDSIIEANNKTVQVNASIGVAVVNENSSDSDTVIDQAAEAINSIRSEESEDAPKIKIYEPKRVGSEKTNADDIQKAIAQGRFRLLFQPVISLRGSGEEFYEVLLRMLDEHGEEISPAHFLDLAKSIGSATKLDRWVILESMKTLAKQRSQSPKTKLMITVSAESIQDRTLISWVSRVLQAAKIGANSVAFQISEKDANQNLKETQSFIKEVQGIKASCVITNFGCSLNPSNTIKHLETDLYKVDGSFAMDIQNNNQSPDALIALLGELHEAGKTSFIPQVENASILSSLWQAGVHYIQGHYLQAPAPAMEYDFTMDG</sequence>
<evidence type="ECO:0000313" key="6">
    <source>
        <dbReference type="EMBL" id="MBB6521077.1"/>
    </source>
</evidence>
<feature type="domain" description="EAL" evidence="4">
    <location>
        <begin position="438"/>
        <end position="689"/>
    </location>
</feature>
<dbReference type="CDD" id="cd01948">
    <property type="entry name" value="EAL"/>
    <property type="match status" value="1"/>
</dbReference>
<gene>
    <name evidence="6" type="ORF">HNR48_001355</name>
</gene>
<dbReference type="InterPro" id="IPR050706">
    <property type="entry name" value="Cyclic-di-GMP_PDE-like"/>
</dbReference>
<dbReference type="Pfam" id="PF00990">
    <property type="entry name" value="GGDEF"/>
    <property type="match status" value="1"/>
</dbReference>
<dbReference type="PROSITE" id="PS50110">
    <property type="entry name" value="RESPONSE_REGULATORY"/>
    <property type="match status" value="1"/>
</dbReference>
<dbReference type="InterPro" id="IPR035919">
    <property type="entry name" value="EAL_sf"/>
</dbReference>
<dbReference type="GO" id="GO:0000160">
    <property type="term" value="P:phosphorelay signal transduction system"/>
    <property type="evidence" value="ECO:0007669"/>
    <property type="project" value="InterPro"/>
</dbReference>
<dbReference type="PROSITE" id="PS50887">
    <property type="entry name" value="GGDEF"/>
    <property type="match status" value="1"/>
</dbReference>
<evidence type="ECO:0000256" key="1">
    <source>
        <dbReference type="PROSITE-ProRule" id="PRU00169"/>
    </source>
</evidence>
<accession>A0A7X0JRZ3</accession>
<dbReference type="InterPro" id="IPR011006">
    <property type="entry name" value="CheY-like_superfamily"/>
</dbReference>
<proteinExistence type="predicted"/>
<dbReference type="Gene3D" id="3.40.50.2300">
    <property type="match status" value="1"/>
</dbReference>
<dbReference type="InterPro" id="IPR001633">
    <property type="entry name" value="EAL_dom"/>
</dbReference>
<dbReference type="SMART" id="SM00267">
    <property type="entry name" value="GGDEF"/>
    <property type="match status" value="1"/>
</dbReference>
<dbReference type="SUPFAM" id="SSF141868">
    <property type="entry name" value="EAL domain-like"/>
    <property type="match status" value="1"/>
</dbReference>
<dbReference type="InterPro" id="IPR000160">
    <property type="entry name" value="GGDEF_dom"/>
</dbReference>
<feature type="compositionally biased region" description="Basic and acidic residues" evidence="2">
    <location>
        <begin position="132"/>
        <end position="145"/>
    </location>
</feature>
<dbReference type="EMBL" id="JACHHT010000001">
    <property type="protein sequence ID" value="MBB6521077.1"/>
    <property type="molecule type" value="Genomic_DNA"/>
</dbReference>
<dbReference type="InterPro" id="IPR013767">
    <property type="entry name" value="PAS_fold"/>
</dbReference>
<dbReference type="Gene3D" id="3.30.450.20">
    <property type="entry name" value="PAS domain"/>
    <property type="match status" value="1"/>
</dbReference>
<dbReference type="SUPFAM" id="SSF55073">
    <property type="entry name" value="Nucleotide cyclase"/>
    <property type="match status" value="1"/>
</dbReference>
<dbReference type="PROSITE" id="PS50883">
    <property type="entry name" value="EAL"/>
    <property type="match status" value="1"/>
</dbReference>
<evidence type="ECO:0000256" key="2">
    <source>
        <dbReference type="SAM" id="MobiDB-lite"/>
    </source>
</evidence>
<dbReference type="Pfam" id="PF00563">
    <property type="entry name" value="EAL"/>
    <property type="match status" value="1"/>
</dbReference>
<dbReference type="SUPFAM" id="SSF55785">
    <property type="entry name" value="PYP-like sensor domain (PAS domain)"/>
    <property type="match status" value="1"/>
</dbReference>
<dbReference type="GO" id="GO:0006355">
    <property type="term" value="P:regulation of DNA-templated transcription"/>
    <property type="evidence" value="ECO:0007669"/>
    <property type="project" value="InterPro"/>
</dbReference>
<dbReference type="PANTHER" id="PTHR33121">
    <property type="entry name" value="CYCLIC DI-GMP PHOSPHODIESTERASE PDEF"/>
    <property type="match status" value="1"/>
</dbReference>
<dbReference type="RefSeq" id="WP_166849524.1">
    <property type="nucleotide sequence ID" value="NZ_JAAONY010000001.1"/>
</dbReference>
<feature type="domain" description="GGDEF" evidence="5">
    <location>
        <begin position="295"/>
        <end position="432"/>
    </location>
</feature>
<dbReference type="SMART" id="SM00091">
    <property type="entry name" value="PAS"/>
    <property type="match status" value="1"/>
</dbReference>
<dbReference type="InParanoid" id="A0A7X0JRZ3"/>
<dbReference type="InterPro" id="IPR000014">
    <property type="entry name" value="PAS"/>
</dbReference>
<keyword evidence="7" id="KW-1185">Reference proteome</keyword>
<evidence type="ECO:0000259" key="4">
    <source>
        <dbReference type="PROSITE" id="PS50883"/>
    </source>
</evidence>
<dbReference type="CDD" id="cd00156">
    <property type="entry name" value="REC"/>
    <property type="match status" value="1"/>
</dbReference>
<dbReference type="InterPro" id="IPR001789">
    <property type="entry name" value="Sig_transdc_resp-reg_receiver"/>
</dbReference>
<organism evidence="6 7">
    <name type="scientific">Pseudoteredinibacter isoporae</name>
    <dbReference type="NCBI Taxonomy" id="570281"/>
    <lineage>
        <taxon>Bacteria</taxon>
        <taxon>Pseudomonadati</taxon>
        <taxon>Pseudomonadota</taxon>
        <taxon>Gammaproteobacteria</taxon>
        <taxon>Cellvibrionales</taxon>
        <taxon>Cellvibrionaceae</taxon>
        <taxon>Pseudoteredinibacter</taxon>
    </lineage>
</organism>
<dbReference type="InterPro" id="IPR043128">
    <property type="entry name" value="Rev_trsase/Diguanyl_cyclase"/>
</dbReference>
<dbReference type="Proteomes" id="UP000528457">
    <property type="component" value="Unassembled WGS sequence"/>
</dbReference>
<name>A0A7X0JRZ3_9GAMM</name>
<dbReference type="Gene3D" id="3.20.20.450">
    <property type="entry name" value="EAL domain"/>
    <property type="match status" value="1"/>
</dbReference>
<dbReference type="PANTHER" id="PTHR33121:SF23">
    <property type="entry name" value="CYCLIC DI-GMP PHOSPHODIESTERASE PDEB"/>
    <property type="match status" value="1"/>
</dbReference>
<dbReference type="InterPro" id="IPR029787">
    <property type="entry name" value="Nucleotide_cyclase"/>
</dbReference>
<dbReference type="CDD" id="cd01949">
    <property type="entry name" value="GGDEF"/>
    <property type="match status" value="1"/>
</dbReference>
<evidence type="ECO:0000313" key="7">
    <source>
        <dbReference type="Proteomes" id="UP000528457"/>
    </source>
</evidence>
<protein>
    <submittedName>
        <fullName evidence="6">Diguanylate cyclase (GGDEF)-like protein</fullName>
    </submittedName>
</protein>